<proteinExistence type="predicted"/>
<dbReference type="AlphaFoldDB" id="A0AAW3IUK5"/>
<protein>
    <submittedName>
        <fullName evidence="1">Uncharacterized protein</fullName>
    </submittedName>
</protein>
<organism evidence="1 2">
    <name type="scientific">Vibrio parahaemolyticus</name>
    <dbReference type="NCBI Taxonomy" id="670"/>
    <lineage>
        <taxon>Bacteria</taxon>
        <taxon>Pseudomonadati</taxon>
        <taxon>Pseudomonadota</taxon>
        <taxon>Gammaproteobacteria</taxon>
        <taxon>Vibrionales</taxon>
        <taxon>Vibrionaceae</taxon>
        <taxon>Vibrio</taxon>
    </lineage>
</organism>
<gene>
    <name evidence="1" type="ORF">ACX05_14650</name>
</gene>
<name>A0AAW3IUK5_VIBPH</name>
<dbReference type="Proteomes" id="UP000037697">
    <property type="component" value="Unassembled WGS sequence"/>
</dbReference>
<accession>A0AAW3IUK5</accession>
<dbReference type="RefSeq" id="WP_053805648.1">
    <property type="nucleotide sequence ID" value="NZ_JANFTW010000024.1"/>
</dbReference>
<sequence length="63" mass="7242">MEQTTLVEDFILPEVELNEIDNYHRIPEVKAWFVCSVKNAKKAAKDGLPVIRTHAGNWYGRLS</sequence>
<evidence type="ECO:0000313" key="2">
    <source>
        <dbReference type="Proteomes" id="UP000037697"/>
    </source>
</evidence>
<reference evidence="1 2" key="1">
    <citation type="submission" date="2015-07" db="EMBL/GenBank/DDBJ databases">
        <title>Foodborne Vibrio parahaemolyticus Isolates.</title>
        <authorList>
            <person name="Ronholm J."/>
            <person name="Petronella N."/>
            <person name="Kenwell R."/>
            <person name="Banerjee S."/>
        </authorList>
    </citation>
    <scope>NUCLEOTIDE SEQUENCE [LARGE SCALE GENOMIC DNA]</scope>
    <source>
        <strain evidence="1 2">HS-06-05</strain>
    </source>
</reference>
<evidence type="ECO:0000313" key="1">
    <source>
        <dbReference type="EMBL" id="KOY31445.1"/>
    </source>
</evidence>
<comment type="caution">
    <text evidence="1">The sequence shown here is derived from an EMBL/GenBank/DDBJ whole genome shotgun (WGS) entry which is preliminary data.</text>
</comment>
<dbReference type="EMBL" id="LIRS01000075">
    <property type="protein sequence ID" value="KOY31445.1"/>
    <property type="molecule type" value="Genomic_DNA"/>
</dbReference>